<comment type="subcellular location">
    <subcellularLocation>
        <location evidence="1">Cytoplasm</location>
    </subcellularLocation>
</comment>
<evidence type="ECO:0000313" key="10">
    <source>
        <dbReference type="EMBL" id="MXN19617.1"/>
    </source>
</evidence>
<comment type="caution">
    <text evidence="10">The sequence shown here is derived from an EMBL/GenBank/DDBJ whole genome shotgun (WGS) entry which is preliminary data.</text>
</comment>
<dbReference type="InterPro" id="IPR050249">
    <property type="entry name" value="Pseudomonas-type_ThrB"/>
</dbReference>
<dbReference type="PANTHER" id="PTHR21064:SF1">
    <property type="entry name" value="HYDROXYLYSINE KINASE"/>
    <property type="match status" value="1"/>
</dbReference>
<dbReference type="SUPFAM" id="SSF56112">
    <property type="entry name" value="Protein kinase-like (PK-like)"/>
    <property type="match status" value="1"/>
</dbReference>
<dbReference type="GO" id="GO:0047992">
    <property type="term" value="F:hydroxylysine kinase activity"/>
    <property type="evidence" value="ECO:0007669"/>
    <property type="project" value="UniProtKB-EC"/>
</dbReference>
<dbReference type="InterPro" id="IPR011009">
    <property type="entry name" value="Kinase-like_dom_sf"/>
</dbReference>
<feature type="domain" description="Aminoglycoside phosphotransferase" evidence="9">
    <location>
        <begin position="38"/>
        <end position="263"/>
    </location>
</feature>
<reference evidence="10 11" key="1">
    <citation type="submission" date="2019-12" db="EMBL/GenBank/DDBJ databases">
        <authorList>
            <person name="Li M."/>
        </authorList>
    </citation>
    <scope>NUCLEOTIDE SEQUENCE [LARGE SCALE GENOMIC DNA]</scope>
    <source>
        <strain evidence="10 11">GBMRC 2024</strain>
    </source>
</reference>
<evidence type="ECO:0000256" key="8">
    <source>
        <dbReference type="ARBA" id="ARBA00040505"/>
    </source>
</evidence>
<evidence type="ECO:0000256" key="5">
    <source>
        <dbReference type="ARBA" id="ARBA00036820"/>
    </source>
</evidence>
<keyword evidence="11" id="KW-1185">Reference proteome</keyword>
<comment type="catalytic activity">
    <reaction evidence="5">
        <text>(5R)-5-hydroxy-L-lysine + GTP = (5R)-5-phosphooxy-L-lysine + GDP + H(+)</text>
        <dbReference type="Rhea" id="RHEA:19049"/>
        <dbReference type="ChEBI" id="CHEBI:15378"/>
        <dbReference type="ChEBI" id="CHEBI:37565"/>
        <dbReference type="ChEBI" id="CHEBI:57882"/>
        <dbReference type="ChEBI" id="CHEBI:58189"/>
        <dbReference type="ChEBI" id="CHEBI:58357"/>
        <dbReference type="EC" id="2.7.1.81"/>
    </reaction>
</comment>
<dbReference type="GO" id="GO:0005737">
    <property type="term" value="C:cytoplasm"/>
    <property type="evidence" value="ECO:0007669"/>
    <property type="project" value="UniProtKB-SubCell"/>
</dbReference>
<dbReference type="Gene3D" id="3.90.1200.10">
    <property type="match status" value="1"/>
</dbReference>
<dbReference type="RefSeq" id="WP_160895740.1">
    <property type="nucleotide sequence ID" value="NZ_WUMU01000019.1"/>
</dbReference>
<dbReference type="InterPro" id="IPR002575">
    <property type="entry name" value="Aminoglycoside_PTrfase"/>
</dbReference>
<keyword evidence="4" id="KW-0418">Kinase</keyword>
<dbReference type="PANTHER" id="PTHR21064">
    <property type="entry name" value="AMINOGLYCOSIDE PHOSPHOTRANSFERASE DOMAIN-CONTAINING PROTEIN-RELATED"/>
    <property type="match status" value="1"/>
</dbReference>
<evidence type="ECO:0000256" key="1">
    <source>
        <dbReference type="ARBA" id="ARBA00004496"/>
    </source>
</evidence>
<evidence type="ECO:0000256" key="7">
    <source>
        <dbReference type="ARBA" id="ARBA00038873"/>
    </source>
</evidence>
<dbReference type="EC" id="2.7.1.81" evidence="7"/>
<sequence>MSAAVGAELATRATRLTPAACAAIAQRHYGLEGTAEFLWGEKDSNYRLSLADGRAYLLKVLNPGEDPATTRMHSAALLHVAQADPAVPVQRLHPTRDGAPDLRLTAEEGGVRAVRLVSFLPGMAQKAAPHSAAQRRAVGETLAALQSALAGFDHPAARNRITWDMSHAADLEDLLPVIADPGRRARLAALLAAFRTRILPVLGSLPAQVIHNDFNLENILVDPQAPARVSGIIDFGDMVHAPRLFDLAVAAAYQLGTDPADPLGAVCDLLEGYRRHLCPQQAEVALLWTAMRTRMAMRILLPEWRADLFPEERARLTRNSASVWQELSWLDRVSEAEATARFTAALQP</sequence>
<accession>A0A6L7G7P1</accession>
<evidence type="ECO:0000256" key="6">
    <source>
        <dbReference type="ARBA" id="ARBA00037368"/>
    </source>
</evidence>
<evidence type="ECO:0000256" key="4">
    <source>
        <dbReference type="ARBA" id="ARBA00022777"/>
    </source>
</evidence>
<dbReference type="AlphaFoldDB" id="A0A6L7G7P1"/>
<proteinExistence type="predicted"/>
<evidence type="ECO:0000256" key="3">
    <source>
        <dbReference type="ARBA" id="ARBA00022679"/>
    </source>
</evidence>
<comment type="function">
    <text evidence="6">Catalyzes the GTP-dependent phosphorylation of 5-hydroxy-L-lysine.</text>
</comment>
<keyword evidence="2" id="KW-0963">Cytoplasm</keyword>
<protein>
    <recommendedName>
        <fullName evidence="8">Hydroxylysine kinase</fullName>
        <ecNumber evidence="7">2.7.1.81</ecNumber>
    </recommendedName>
</protein>
<evidence type="ECO:0000256" key="2">
    <source>
        <dbReference type="ARBA" id="ARBA00022490"/>
    </source>
</evidence>
<keyword evidence="3 10" id="KW-0808">Transferase</keyword>
<gene>
    <name evidence="10" type="ORF">GR170_17425</name>
</gene>
<dbReference type="EMBL" id="WUMU01000019">
    <property type="protein sequence ID" value="MXN19617.1"/>
    <property type="molecule type" value="Genomic_DNA"/>
</dbReference>
<dbReference type="Pfam" id="PF01636">
    <property type="entry name" value="APH"/>
    <property type="match status" value="1"/>
</dbReference>
<dbReference type="Proteomes" id="UP000477911">
    <property type="component" value="Unassembled WGS sequence"/>
</dbReference>
<evidence type="ECO:0000259" key="9">
    <source>
        <dbReference type="Pfam" id="PF01636"/>
    </source>
</evidence>
<organism evidence="10 11">
    <name type="scientific">Pseudooceanicola albus</name>
    <dbReference type="NCBI Taxonomy" id="2692189"/>
    <lineage>
        <taxon>Bacteria</taxon>
        <taxon>Pseudomonadati</taxon>
        <taxon>Pseudomonadota</taxon>
        <taxon>Alphaproteobacteria</taxon>
        <taxon>Rhodobacterales</taxon>
        <taxon>Paracoccaceae</taxon>
        <taxon>Pseudooceanicola</taxon>
    </lineage>
</organism>
<evidence type="ECO:0000313" key="11">
    <source>
        <dbReference type="Proteomes" id="UP000477911"/>
    </source>
</evidence>
<name>A0A6L7G7P1_9RHOB</name>